<dbReference type="InterPro" id="IPR000424">
    <property type="entry name" value="Primosome_PriB/ssb"/>
</dbReference>
<evidence type="ECO:0000256" key="4">
    <source>
        <dbReference type="SAM" id="MobiDB-lite"/>
    </source>
</evidence>
<accession>A0A1I0F024</accession>
<dbReference type="GO" id="GO:0003697">
    <property type="term" value="F:single-stranded DNA binding"/>
    <property type="evidence" value="ECO:0007669"/>
    <property type="project" value="UniProtKB-UniRule"/>
</dbReference>
<keyword evidence="6" id="KW-1185">Reference proteome</keyword>
<dbReference type="Gene3D" id="2.40.50.140">
    <property type="entry name" value="Nucleic acid-binding proteins"/>
    <property type="match status" value="1"/>
</dbReference>
<organism evidence="5 6">
    <name type="scientific">Nonomuraea wenchangensis</name>
    <dbReference type="NCBI Taxonomy" id="568860"/>
    <lineage>
        <taxon>Bacteria</taxon>
        <taxon>Bacillati</taxon>
        <taxon>Actinomycetota</taxon>
        <taxon>Actinomycetes</taxon>
        <taxon>Streptosporangiales</taxon>
        <taxon>Streptosporangiaceae</taxon>
        <taxon>Nonomuraea</taxon>
    </lineage>
</organism>
<dbReference type="STRING" id="568860.SAMN05421811_103267"/>
<evidence type="ECO:0000256" key="3">
    <source>
        <dbReference type="PIRNR" id="PIRNR002070"/>
    </source>
</evidence>
<dbReference type="Proteomes" id="UP000199361">
    <property type="component" value="Unassembled WGS sequence"/>
</dbReference>
<dbReference type="InterPro" id="IPR012340">
    <property type="entry name" value="NA-bd_OB-fold"/>
</dbReference>
<sequence length="134" mass="14627">MSAPITLTGRMAGDPELKFTQQGKAIARFTVVTSRRRKNGDQWEDADTTFWTCTAWEQLAEHITENLRKGAAVVVSGQAFQSNWEKDGVKQSRIEVRVEAAGPNLRWPAKAAERSTGGGDDPWANGGAPDAPPF</sequence>
<dbReference type="PANTHER" id="PTHR10302">
    <property type="entry name" value="SINGLE-STRANDED DNA-BINDING PROTEIN"/>
    <property type="match status" value="1"/>
</dbReference>
<dbReference type="AlphaFoldDB" id="A0A1I0F024"/>
<keyword evidence="1 2" id="KW-0238">DNA-binding</keyword>
<reference evidence="5 6" key="1">
    <citation type="submission" date="2016-10" db="EMBL/GenBank/DDBJ databases">
        <authorList>
            <person name="de Groot N.N."/>
        </authorList>
    </citation>
    <scope>NUCLEOTIDE SEQUENCE [LARGE SCALE GENOMIC DNA]</scope>
    <source>
        <strain evidence="5 6">CGMCC 4.5598</strain>
    </source>
</reference>
<dbReference type="EMBL" id="FOHX01000003">
    <property type="protein sequence ID" value="SET51129.1"/>
    <property type="molecule type" value="Genomic_DNA"/>
</dbReference>
<feature type="region of interest" description="Disordered" evidence="4">
    <location>
        <begin position="105"/>
        <end position="134"/>
    </location>
</feature>
<protein>
    <recommendedName>
        <fullName evidence="2 3">Single-stranded DNA-binding protein</fullName>
        <shortName evidence="2">SSB</shortName>
    </recommendedName>
</protein>
<evidence type="ECO:0000256" key="1">
    <source>
        <dbReference type="ARBA" id="ARBA00023125"/>
    </source>
</evidence>
<dbReference type="GO" id="GO:0009295">
    <property type="term" value="C:nucleoid"/>
    <property type="evidence" value="ECO:0007669"/>
    <property type="project" value="TreeGrafter"/>
</dbReference>
<dbReference type="RefSeq" id="WP_091079532.1">
    <property type="nucleotide sequence ID" value="NZ_FOHX01000003.1"/>
</dbReference>
<dbReference type="OrthoDB" id="9809878at2"/>
<dbReference type="HAMAP" id="MF_00984">
    <property type="entry name" value="SSB"/>
    <property type="match status" value="1"/>
</dbReference>
<dbReference type="InterPro" id="IPR011344">
    <property type="entry name" value="ssDNA-bd"/>
</dbReference>
<dbReference type="CDD" id="cd04496">
    <property type="entry name" value="SSB_OBF"/>
    <property type="match status" value="1"/>
</dbReference>
<comment type="caution">
    <text evidence="2">Lacks conserved residue(s) required for the propagation of feature annotation.</text>
</comment>
<evidence type="ECO:0000256" key="2">
    <source>
        <dbReference type="HAMAP-Rule" id="MF_00984"/>
    </source>
</evidence>
<name>A0A1I0F024_9ACTN</name>
<gene>
    <name evidence="5" type="ORF">SAMN05421811_103267</name>
</gene>
<dbReference type="Pfam" id="PF00436">
    <property type="entry name" value="SSB"/>
    <property type="match status" value="1"/>
</dbReference>
<dbReference type="PIRSF" id="PIRSF002070">
    <property type="entry name" value="SSB"/>
    <property type="match status" value="1"/>
</dbReference>
<dbReference type="PROSITE" id="PS50935">
    <property type="entry name" value="SSB"/>
    <property type="match status" value="1"/>
</dbReference>
<evidence type="ECO:0000313" key="5">
    <source>
        <dbReference type="EMBL" id="SET51129.1"/>
    </source>
</evidence>
<dbReference type="NCBIfam" id="TIGR00621">
    <property type="entry name" value="ssb"/>
    <property type="match status" value="1"/>
</dbReference>
<comment type="subunit">
    <text evidence="2">Homotetramer.</text>
</comment>
<proteinExistence type="inferred from homology"/>
<dbReference type="SUPFAM" id="SSF50249">
    <property type="entry name" value="Nucleic acid-binding proteins"/>
    <property type="match status" value="1"/>
</dbReference>
<evidence type="ECO:0000313" key="6">
    <source>
        <dbReference type="Proteomes" id="UP000199361"/>
    </source>
</evidence>
<dbReference type="GO" id="GO:0006260">
    <property type="term" value="P:DNA replication"/>
    <property type="evidence" value="ECO:0007669"/>
    <property type="project" value="InterPro"/>
</dbReference>
<dbReference type="PANTHER" id="PTHR10302:SF27">
    <property type="entry name" value="SINGLE-STRANDED DNA-BINDING PROTEIN"/>
    <property type="match status" value="1"/>
</dbReference>